<dbReference type="AlphaFoldDB" id="A0A8D1L1X8"/>
<evidence type="ECO:0000256" key="10">
    <source>
        <dbReference type="RuleBase" id="RU368086"/>
    </source>
</evidence>
<comment type="function">
    <text evidence="9 10">Ghrelin is the ligand for growth hormone secretagogue receptor type 1 (GHSR). Induces the release of growth hormone from the pituitary. Has an appetite-stimulating effect, induces adiposity and stimulates gastric acid secretion. Involved in growth regulation.</text>
</comment>
<dbReference type="PRINTS" id="PR01624">
    <property type="entry name" value="GHRELIN"/>
</dbReference>
<evidence type="ECO:0000256" key="6">
    <source>
        <dbReference type="ARBA" id="ARBA00022815"/>
    </source>
</evidence>
<evidence type="ECO:0000256" key="1">
    <source>
        <dbReference type="ARBA" id="ARBA00004613"/>
    </source>
</evidence>
<evidence type="ECO:0000256" key="2">
    <source>
        <dbReference type="ARBA" id="ARBA00006473"/>
    </source>
</evidence>
<dbReference type="PANTHER" id="PTHR14122:SF1">
    <property type="entry name" value="APPETITE-REGULATING HORMONE"/>
    <property type="match status" value="1"/>
</dbReference>
<name>A0A8D1L1X8_PIG</name>
<feature type="region of interest" description="Disordered" evidence="11">
    <location>
        <begin position="30"/>
        <end position="50"/>
    </location>
</feature>
<gene>
    <name evidence="15" type="primary">GHRL</name>
</gene>
<keyword evidence="3 10" id="KW-0964">Secreted</keyword>
<dbReference type="GO" id="GO:0031768">
    <property type="term" value="F:ghrelin receptor binding"/>
    <property type="evidence" value="ECO:0007669"/>
    <property type="project" value="UniProtKB-UniRule"/>
</dbReference>
<dbReference type="InterPro" id="IPR006737">
    <property type="entry name" value="Motilin_assoc"/>
</dbReference>
<dbReference type="InterPro" id="IPR005441">
    <property type="entry name" value="Preproghrelin"/>
</dbReference>
<dbReference type="GO" id="GO:0016608">
    <property type="term" value="F:growth hormone-releasing hormone activity"/>
    <property type="evidence" value="ECO:0007669"/>
    <property type="project" value="UniProtKB-UniRule"/>
</dbReference>
<keyword evidence="4 10" id="KW-0372">Hormone</keyword>
<comment type="similarity">
    <text evidence="2 10">Belongs to the motilin family.</text>
</comment>
<evidence type="ECO:0000313" key="15">
    <source>
        <dbReference type="Ensembl" id="ENSSSCP00045030092.1"/>
    </source>
</evidence>
<keyword evidence="7 10" id="KW-0449">Lipoprotein</keyword>
<feature type="domain" description="Motilin/ghrelin" evidence="14">
    <location>
        <begin position="25"/>
        <end position="52"/>
    </location>
</feature>
<evidence type="ECO:0000256" key="4">
    <source>
        <dbReference type="ARBA" id="ARBA00022702"/>
    </source>
</evidence>
<keyword evidence="6" id="KW-0027">Amidation</keyword>
<reference evidence="15" key="1">
    <citation type="submission" date="2025-08" db="UniProtKB">
        <authorList>
            <consortium name="Ensembl"/>
        </authorList>
    </citation>
    <scope>IDENTIFICATION</scope>
</reference>
<feature type="chain" id="PRO_5034306921" description="Appetite-regulating hormone" evidence="12">
    <location>
        <begin position="25"/>
        <end position="135"/>
    </location>
</feature>
<dbReference type="GO" id="GO:0032095">
    <property type="term" value="P:regulation of response to food"/>
    <property type="evidence" value="ECO:0007669"/>
    <property type="project" value="UniProtKB-UniRule"/>
</dbReference>
<evidence type="ECO:0000256" key="12">
    <source>
        <dbReference type="SAM" id="SignalP"/>
    </source>
</evidence>
<feature type="domain" description="Motilin/ghrelin-associated peptide" evidence="13">
    <location>
        <begin position="60"/>
        <end position="112"/>
    </location>
</feature>
<evidence type="ECO:0000256" key="8">
    <source>
        <dbReference type="ARBA" id="ARBA00024845"/>
    </source>
</evidence>
<comment type="function">
    <text evidence="8 10">Obestatin may be the ligand for GPR39. May have an appetite-reducing effect resulting in decreased food intake. May reduce gastric emptying activity and jejunal motility.</text>
</comment>
<dbReference type="InterPro" id="IPR006738">
    <property type="entry name" value="Motilin_ghrelin"/>
</dbReference>
<evidence type="ECO:0000313" key="16">
    <source>
        <dbReference type="Proteomes" id="UP000694728"/>
    </source>
</evidence>
<evidence type="ECO:0000256" key="9">
    <source>
        <dbReference type="ARBA" id="ARBA00025531"/>
    </source>
</evidence>
<dbReference type="GO" id="GO:0005615">
    <property type="term" value="C:extracellular space"/>
    <property type="evidence" value="ECO:0007669"/>
    <property type="project" value="UniProtKB-UniRule"/>
</dbReference>
<evidence type="ECO:0000256" key="7">
    <source>
        <dbReference type="ARBA" id="ARBA00023288"/>
    </source>
</evidence>
<evidence type="ECO:0000259" key="14">
    <source>
        <dbReference type="Pfam" id="PF04644"/>
    </source>
</evidence>
<feature type="signal peptide" evidence="12">
    <location>
        <begin position="1"/>
        <end position="24"/>
    </location>
</feature>
<comment type="PTM">
    <text evidence="10">O-octanoylation is essential for ghrelin activity.</text>
</comment>
<keyword evidence="5 10" id="KW-0732">Signal</keyword>
<accession>A0A8D1L1X8</accession>
<comment type="subcellular location">
    <subcellularLocation>
        <location evidence="1 10">Secreted</location>
    </subcellularLocation>
</comment>
<dbReference type="Pfam" id="PF04644">
    <property type="entry name" value="Motilin_ghrelin"/>
    <property type="match status" value="1"/>
</dbReference>
<sequence length="135" mass="14734">MPSTGTICSLLLLSVLLMADLAMAGSSFLSPEHQKVQQRKESKKPAAKLKPRALEGWLGPEDSGEVEGTEDKLEIRFNAPCDVGIKLSGAQSDQHGQPLGKFLQDILWEEVNGKSPSRLRSIPSSWESQCEPIYG</sequence>
<evidence type="ECO:0000256" key="3">
    <source>
        <dbReference type="ARBA" id="ARBA00022525"/>
    </source>
</evidence>
<proteinExistence type="inferred from homology"/>
<evidence type="ECO:0000259" key="13">
    <source>
        <dbReference type="Pfam" id="PF04643"/>
    </source>
</evidence>
<dbReference type="GO" id="GO:0032024">
    <property type="term" value="P:positive regulation of insulin secretion"/>
    <property type="evidence" value="ECO:0007669"/>
    <property type="project" value="UniProtKB-UniRule"/>
</dbReference>
<dbReference type="PANTHER" id="PTHR14122">
    <property type="entry name" value="GHRELIN PRECURSOR"/>
    <property type="match status" value="1"/>
</dbReference>
<organism evidence="15 16">
    <name type="scientific">Sus scrofa</name>
    <name type="common">Pig</name>
    <dbReference type="NCBI Taxonomy" id="9823"/>
    <lineage>
        <taxon>Eukaryota</taxon>
        <taxon>Metazoa</taxon>
        <taxon>Chordata</taxon>
        <taxon>Craniata</taxon>
        <taxon>Vertebrata</taxon>
        <taxon>Euteleostomi</taxon>
        <taxon>Mammalia</taxon>
        <taxon>Eutheria</taxon>
        <taxon>Laurasiatheria</taxon>
        <taxon>Artiodactyla</taxon>
        <taxon>Suina</taxon>
        <taxon>Suidae</taxon>
        <taxon>Sus</taxon>
    </lineage>
</organism>
<dbReference type="Pfam" id="PF04643">
    <property type="entry name" value="Motilin_assoc"/>
    <property type="match status" value="1"/>
</dbReference>
<dbReference type="Proteomes" id="UP000694728">
    <property type="component" value="Unplaced"/>
</dbReference>
<dbReference type="Ensembl" id="ENSSSCT00045043299.1">
    <property type="protein sequence ID" value="ENSSSCP00045030092.1"/>
    <property type="gene ID" value="ENSSSCG00045025335.1"/>
</dbReference>
<evidence type="ECO:0000256" key="11">
    <source>
        <dbReference type="SAM" id="MobiDB-lite"/>
    </source>
</evidence>
<evidence type="ECO:0000256" key="5">
    <source>
        <dbReference type="ARBA" id="ARBA00022729"/>
    </source>
</evidence>
<feature type="compositionally biased region" description="Basic and acidic residues" evidence="11">
    <location>
        <begin position="32"/>
        <end position="44"/>
    </location>
</feature>
<protein>
    <recommendedName>
        <fullName evidence="10">Appetite-regulating hormone</fullName>
    </recommendedName>
    <alternativeName>
        <fullName evidence="10">Growth hormone secretagogue</fullName>
    </alternativeName>
    <alternativeName>
        <fullName evidence="10">Growth hormone-releasing peptide</fullName>
    </alternativeName>
    <alternativeName>
        <fullName evidence="10">Motilin-related peptide</fullName>
    </alternativeName>
    <component>
        <recommendedName>
            <fullName evidence="10">Ghrelin</fullName>
        </recommendedName>
    </component>
    <component>
        <recommendedName>
            <fullName evidence="10">Obestatin</fullName>
        </recommendedName>
    </component>
</protein>